<protein>
    <recommendedName>
        <fullName evidence="4">Copper transporter</fullName>
    </recommendedName>
</protein>
<dbReference type="AlphaFoldDB" id="A0A2T5LSS3"/>
<feature type="signal peptide" evidence="1">
    <location>
        <begin position="1"/>
        <end position="18"/>
    </location>
</feature>
<proteinExistence type="predicted"/>
<dbReference type="EMBL" id="MSFN02000006">
    <property type="protein sequence ID" value="PTU19333.1"/>
    <property type="molecule type" value="Genomic_DNA"/>
</dbReference>
<dbReference type="GeneID" id="63814372"/>
<comment type="caution">
    <text evidence="2">The sequence shown here is derived from an EMBL/GenBank/DDBJ whole genome shotgun (WGS) entry which is preliminary data.</text>
</comment>
<feature type="chain" id="PRO_5015731058" description="Copper transporter" evidence="1">
    <location>
        <begin position="19"/>
        <end position="84"/>
    </location>
</feature>
<evidence type="ECO:0000313" key="3">
    <source>
        <dbReference type="Proteomes" id="UP000244073"/>
    </source>
</evidence>
<name>A0A2T5LSS3_9EURO</name>
<dbReference type="RefSeq" id="XP_040750725.1">
    <property type="nucleotide sequence ID" value="XM_040897490.1"/>
</dbReference>
<sequence>MAVFMVLVAYLSYRVVLLKLCLDKEGSRHWWEGKTRRISEASVPVWRRRRQHLGANYANYANNSQQQQLQLLLWYFQGGSTAGV</sequence>
<dbReference type="Proteomes" id="UP000244073">
    <property type="component" value="Unassembled WGS sequence"/>
</dbReference>
<organism evidence="2 3">
    <name type="scientific">Aspergillus ochraceoroseus IBT 24754</name>
    <dbReference type="NCBI Taxonomy" id="1392256"/>
    <lineage>
        <taxon>Eukaryota</taxon>
        <taxon>Fungi</taxon>
        <taxon>Dikarya</taxon>
        <taxon>Ascomycota</taxon>
        <taxon>Pezizomycotina</taxon>
        <taxon>Eurotiomycetes</taxon>
        <taxon>Eurotiomycetidae</taxon>
        <taxon>Eurotiales</taxon>
        <taxon>Aspergillaceae</taxon>
        <taxon>Aspergillus</taxon>
        <taxon>Aspergillus subgen. Nidulantes</taxon>
    </lineage>
</organism>
<reference evidence="2 3" key="1">
    <citation type="journal article" date="2018" name="Proc. Natl. Acad. Sci. U.S.A.">
        <title>Linking secondary metabolites to gene clusters through genome sequencing of six diverse Aspergillus species.</title>
        <authorList>
            <person name="Kaerboelling I."/>
            <person name="Vesth T.C."/>
            <person name="Frisvad J.C."/>
            <person name="Nybo J.L."/>
            <person name="Theobald S."/>
            <person name="Kuo A."/>
            <person name="Bowyer P."/>
            <person name="Matsuda Y."/>
            <person name="Mondo S."/>
            <person name="Lyhne E.K."/>
            <person name="Kogle M.E."/>
            <person name="Clum A."/>
            <person name="Lipzen A."/>
            <person name="Salamov A."/>
            <person name="Ngan C.Y."/>
            <person name="Daum C."/>
            <person name="Chiniquy J."/>
            <person name="Barry K."/>
            <person name="LaButti K."/>
            <person name="Haridas S."/>
            <person name="Simmons B.A."/>
            <person name="Magnuson J.K."/>
            <person name="Mortensen U.H."/>
            <person name="Larsen T.O."/>
            <person name="Grigoriev I.V."/>
            <person name="Baker S.E."/>
            <person name="Andersen M.R."/>
        </authorList>
    </citation>
    <scope>NUCLEOTIDE SEQUENCE [LARGE SCALE GENOMIC DNA]</scope>
    <source>
        <strain evidence="2 3">IBT 24754</strain>
    </source>
</reference>
<dbReference type="VEuPathDB" id="FungiDB:P175DRAFT_0502870"/>
<evidence type="ECO:0000256" key="1">
    <source>
        <dbReference type="SAM" id="SignalP"/>
    </source>
</evidence>
<gene>
    <name evidence="2" type="ORF">P175DRAFT_0502870</name>
</gene>
<accession>A0A2T5LSS3</accession>
<evidence type="ECO:0008006" key="4">
    <source>
        <dbReference type="Google" id="ProtNLM"/>
    </source>
</evidence>
<keyword evidence="1" id="KW-0732">Signal</keyword>
<evidence type="ECO:0000313" key="2">
    <source>
        <dbReference type="EMBL" id="PTU19333.1"/>
    </source>
</evidence>